<comment type="caution">
    <text evidence="1">The sequence shown here is derived from an EMBL/GenBank/DDBJ whole genome shotgun (WGS) entry which is preliminary data.</text>
</comment>
<dbReference type="EMBL" id="JAPHNI010000103">
    <property type="protein sequence ID" value="KAJ8116239.1"/>
    <property type="molecule type" value="Genomic_DNA"/>
</dbReference>
<keyword evidence="2" id="KW-1185">Reference proteome</keyword>
<reference evidence="1" key="1">
    <citation type="submission" date="2022-11" db="EMBL/GenBank/DDBJ databases">
        <title>Genome Sequence of Boeremia exigua.</title>
        <authorList>
            <person name="Buettner E."/>
        </authorList>
    </citation>
    <scope>NUCLEOTIDE SEQUENCE</scope>
    <source>
        <strain evidence="1">CU02</strain>
    </source>
</reference>
<gene>
    <name evidence="1" type="ORF">OPT61_g2298</name>
</gene>
<accession>A0ACC2IM04</accession>
<evidence type="ECO:0000313" key="2">
    <source>
        <dbReference type="Proteomes" id="UP001153331"/>
    </source>
</evidence>
<dbReference type="Proteomes" id="UP001153331">
    <property type="component" value="Unassembled WGS sequence"/>
</dbReference>
<name>A0ACC2IM04_9PLEO</name>
<evidence type="ECO:0000313" key="1">
    <source>
        <dbReference type="EMBL" id="KAJ8116239.1"/>
    </source>
</evidence>
<sequence length="626" mass="69461">MYDHDSPLEASPAITIGHGCALFLPGRPALLAQGSFRPPSLFATDPVDWNLDADYSKAMRLSHALPAQGGLLTARRNYIRALAASTVKADPVESCGEWSRRSICCSTFIEIFEVFPSWIFLALFASFWLMPCQHRVDQSSERLNLAPRDKRDHTSHSIGLAPSYSPTARHRHRMSGQYNYEYTPQATEEHLMDTAVSGDEYTVGSSNQPNDQWSTTPRSNGVYDHHHQVNGHLEGSFQSMTQHQLPPYTPIRQYTEDQHNASQTHNSLSADFCFLGSTHYTPRLGHENMHGAGYNSNMTDLQYDVVEAGGQLSLEEHTAIQYEGPFHATNAFYNGLEGTGRAEYNPLNDVDASRRMEIGYTTSTSASTGVMHSTSAEDPDNALLLGTLDRDPNRYHQLEPYTDGLVELADVSRYNGHISSMNGSCTSVGMPQPLRVIQAQASQYPSSVEVNPIAGDGPVWTPVPHSRPVMMDSDSSDDQSRIMSDNHLKPPASSWASDAPSPTNTESLADVLYCPLKGCDAKFTGHYRKGNFSRHRRLRHDGPKKRYPCEDPSCTRVFQRTDARLKHHRAEHPHLQKAPPVSRKSMSSIGSDYSHVDSMTDVDRNDVDNGEGSSHGNVLGYQGYYG</sequence>
<proteinExistence type="predicted"/>
<organism evidence="1 2">
    <name type="scientific">Boeremia exigua</name>
    <dbReference type="NCBI Taxonomy" id="749465"/>
    <lineage>
        <taxon>Eukaryota</taxon>
        <taxon>Fungi</taxon>
        <taxon>Dikarya</taxon>
        <taxon>Ascomycota</taxon>
        <taxon>Pezizomycotina</taxon>
        <taxon>Dothideomycetes</taxon>
        <taxon>Pleosporomycetidae</taxon>
        <taxon>Pleosporales</taxon>
        <taxon>Pleosporineae</taxon>
        <taxon>Didymellaceae</taxon>
        <taxon>Boeremia</taxon>
    </lineage>
</organism>
<protein>
    <submittedName>
        <fullName evidence="1">Uncharacterized protein</fullName>
    </submittedName>
</protein>